<dbReference type="AlphaFoldDB" id="A0AA91IMF9"/>
<sequence length="52" mass="6295">MRIFNSNGFWQALKKKQAFKITRIIWNLMLRLIKLGILIYKILEIFDKHSDS</sequence>
<organism evidence="2 3">
    <name type="scientific">Obesumbacterium proteus ATCC 12841</name>
    <dbReference type="NCBI Taxonomy" id="1354268"/>
    <lineage>
        <taxon>Bacteria</taxon>
        <taxon>Pseudomonadati</taxon>
        <taxon>Pseudomonadota</taxon>
        <taxon>Gammaproteobacteria</taxon>
        <taxon>Enterobacterales</taxon>
        <taxon>Hafniaceae</taxon>
        <taxon>Obesumbacterium</taxon>
    </lineage>
</organism>
<keyword evidence="1" id="KW-0812">Transmembrane</keyword>
<name>A0AA91IMF9_9GAMM</name>
<proteinExistence type="predicted"/>
<comment type="caution">
    <text evidence="2">The sequence shown here is derived from an EMBL/GenBank/DDBJ whole genome shotgun (WGS) entry which is preliminary data.</text>
</comment>
<evidence type="ECO:0000313" key="3">
    <source>
        <dbReference type="Proteomes" id="UP000078431"/>
    </source>
</evidence>
<reference evidence="2 3" key="1">
    <citation type="submission" date="2016-04" db="EMBL/GenBank/DDBJ databases">
        <title>ATOL: Assembling a taxonomically balanced genome-scale reconstruction of the evolutionary history of the Enterobacteriaceae.</title>
        <authorList>
            <person name="Plunkett G.III."/>
            <person name="Neeno-Eckwall E.C."/>
            <person name="Glasner J.D."/>
            <person name="Perna N.T."/>
        </authorList>
    </citation>
    <scope>NUCLEOTIDE SEQUENCE [LARGE SCALE GENOMIC DNA]</scope>
    <source>
        <strain evidence="2 3">ATCC 12841</strain>
    </source>
</reference>
<dbReference type="Proteomes" id="UP000078431">
    <property type="component" value="Unassembled WGS sequence"/>
</dbReference>
<keyword evidence="1" id="KW-1133">Transmembrane helix</keyword>
<gene>
    <name evidence="2" type="ORF">M993_04603</name>
</gene>
<keyword evidence="1" id="KW-0472">Membrane</keyword>
<evidence type="ECO:0000256" key="1">
    <source>
        <dbReference type="SAM" id="Phobius"/>
    </source>
</evidence>
<evidence type="ECO:0000313" key="2">
    <source>
        <dbReference type="EMBL" id="OAT56722.1"/>
    </source>
</evidence>
<dbReference type="GeneID" id="83701849"/>
<protein>
    <submittedName>
        <fullName evidence="2">Uncharacterized protein</fullName>
    </submittedName>
</protein>
<feature type="transmembrane region" description="Helical" evidence="1">
    <location>
        <begin position="24"/>
        <end position="43"/>
    </location>
</feature>
<accession>A0AA91IMF9</accession>
<dbReference type="RefSeq" id="WP_211271130.1">
    <property type="nucleotide sequence ID" value="NZ_LXEX01000068.1"/>
</dbReference>
<keyword evidence="3" id="KW-1185">Reference proteome</keyword>
<dbReference type="EMBL" id="LXEX01000068">
    <property type="protein sequence ID" value="OAT56722.1"/>
    <property type="molecule type" value="Genomic_DNA"/>
</dbReference>